<feature type="transmembrane region" description="Helical" evidence="10">
    <location>
        <begin position="268"/>
        <end position="287"/>
    </location>
</feature>
<dbReference type="GeneID" id="9681252"/>
<feature type="transmembrane region" description="Helical" evidence="10">
    <location>
        <begin position="333"/>
        <end position="357"/>
    </location>
</feature>
<dbReference type="PANTHER" id="PTHR46157">
    <property type="entry name" value="K(+) EFFLUX ANTIPORTER 3, CHLOROPLASTIC"/>
    <property type="match status" value="1"/>
</dbReference>
<dbReference type="GO" id="GO:0009507">
    <property type="term" value="C:chloroplast"/>
    <property type="evidence" value="ECO:0007669"/>
    <property type="project" value="TreeGrafter"/>
</dbReference>
<organism evidence="13">
    <name type="scientific">Micromonas pusilla (strain CCMP1545)</name>
    <name type="common">Picoplanktonic green alga</name>
    <dbReference type="NCBI Taxonomy" id="564608"/>
    <lineage>
        <taxon>Eukaryota</taxon>
        <taxon>Viridiplantae</taxon>
        <taxon>Chlorophyta</taxon>
        <taxon>Mamiellophyceae</taxon>
        <taxon>Mamiellales</taxon>
        <taxon>Mamiellaceae</taxon>
        <taxon>Micromonas</taxon>
    </lineage>
</organism>
<keyword evidence="3" id="KW-0050">Antiport</keyword>
<dbReference type="GO" id="GO:0015386">
    <property type="term" value="F:potassium:proton antiporter activity"/>
    <property type="evidence" value="ECO:0007669"/>
    <property type="project" value="TreeGrafter"/>
</dbReference>
<dbReference type="AlphaFoldDB" id="C1MGV9"/>
<dbReference type="Pfam" id="PF00999">
    <property type="entry name" value="Na_H_Exchanger"/>
    <property type="match status" value="1"/>
</dbReference>
<evidence type="ECO:0000313" key="13">
    <source>
        <dbReference type="Proteomes" id="UP000001876"/>
    </source>
</evidence>
<evidence type="ECO:0000256" key="9">
    <source>
        <dbReference type="ARBA" id="ARBA00023136"/>
    </source>
</evidence>
<evidence type="ECO:0000259" key="11">
    <source>
        <dbReference type="PROSITE" id="PS51201"/>
    </source>
</evidence>
<comment type="subcellular location">
    <subcellularLocation>
        <location evidence="1">Endomembrane system</location>
        <topology evidence="1">Multi-pass membrane protein</topology>
    </subcellularLocation>
</comment>
<feature type="non-terminal residue" evidence="12">
    <location>
        <position position="578"/>
    </location>
</feature>
<dbReference type="GO" id="GO:0016020">
    <property type="term" value="C:membrane"/>
    <property type="evidence" value="ECO:0007669"/>
    <property type="project" value="InterPro"/>
</dbReference>
<feature type="transmembrane region" description="Helical" evidence="10">
    <location>
        <begin position="118"/>
        <end position="135"/>
    </location>
</feature>
<dbReference type="Pfam" id="PF02254">
    <property type="entry name" value="TrkA_N"/>
    <property type="match status" value="1"/>
</dbReference>
<evidence type="ECO:0000256" key="6">
    <source>
        <dbReference type="ARBA" id="ARBA00022958"/>
    </source>
</evidence>
<dbReference type="OrthoDB" id="4834at2759"/>
<feature type="non-terminal residue" evidence="12">
    <location>
        <position position="1"/>
    </location>
</feature>
<keyword evidence="6" id="KW-0630">Potassium</keyword>
<evidence type="ECO:0000256" key="2">
    <source>
        <dbReference type="ARBA" id="ARBA00022448"/>
    </source>
</evidence>
<dbReference type="InterPro" id="IPR003148">
    <property type="entry name" value="RCK_N"/>
</dbReference>
<dbReference type="Gene3D" id="1.20.1530.20">
    <property type="match status" value="1"/>
</dbReference>
<evidence type="ECO:0000256" key="5">
    <source>
        <dbReference type="ARBA" id="ARBA00022692"/>
    </source>
</evidence>
<keyword evidence="13" id="KW-1185">Reference proteome</keyword>
<feature type="transmembrane region" description="Helical" evidence="10">
    <location>
        <begin position="299"/>
        <end position="321"/>
    </location>
</feature>
<keyword evidence="8" id="KW-0406">Ion transport</keyword>
<evidence type="ECO:0000256" key="1">
    <source>
        <dbReference type="ARBA" id="ARBA00004127"/>
    </source>
</evidence>
<protein>
    <submittedName>
        <fullName evidence="12">Monovalent Cation:Proton antiporter-2 family</fullName>
    </submittedName>
</protein>
<sequence length="578" mass="60131">EEAGLTDALVLLFTSIFAVTLVSKIPGGSPVLGFLLGGAMIGPYTTGLIGHVEGAKVLAEFGVVFLLFNIGLELSLERLQSMAKYIFGMGSAQMLMSTLVGATIACACGLAVPPAVVIGMGLAFSSTAVALQVLQDRGETGSRHGRATFSVLLFQDLTVVLVFMLVPLLAGPDSGSITAICGSLAKAIVKTVAAIGVIMVSGRAILRPIYRRIANLGKAEVLTATTLFVALGTSLLTQSLGLSMALGAFLAGLLLAETEFHLQVESDIAPFRGLLLGLFFMTVGMQIDPSVLMSNSFNIIVMAFGLLVGKLGVMAVCGPLFGLPLLASLRSGVYVAPGGEFAFVTFGLAASAGLLTMDVVNQINLAVVLTMALTPLLANLGSKLKDVLKQDDGVVSLQAKEGENDDLSGHVIVAGYGRVGRIIGDLLNEQLIPFVALDISADNVNAGRSNDMPVYFGDAGAETVLHAVGAAKASCAVVTLDTAESNYRVVYALQKHYPDVKVYVRAKDVANGLLLEKAGAKAVVPETLEPSLQLAAAVLGEMDMSNEDISIAVDNFRRTHIQDLKQLQQNSGGGLGYG</sequence>
<reference evidence="12 13" key="1">
    <citation type="journal article" date="2009" name="Science">
        <title>Green evolution and dynamic adaptations revealed by genomes of the marine picoeukaryotes Micromonas.</title>
        <authorList>
            <person name="Worden A.Z."/>
            <person name="Lee J.H."/>
            <person name="Mock T."/>
            <person name="Rouze P."/>
            <person name="Simmons M.P."/>
            <person name="Aerts A.L."/>
            <person name="Allen A.E."/>
            <person name="Cuvelier M.L."/>
            <person name="Derelle E."/>
            <person name="Everett M.V."/>
            <person name="Foulon E."/>
            <person name="Grimwood J."/>
            <person name="Gundlach H."/>
            <person name="Henrissat B."/>
            <person name="Napoli C."/>
            <person name="McDonald S.M."/>
            <person name="Parker M.S."/>
            <person name="Rombauts S."/>
            <person name="Salamov A."/>
            <person name="Von Dassow P."/>
            <person name="Badger J.H."/>
            <person name="Coutinho P.M."/>
            <person name="Demir E."/>
            <person name="Dubchak I."/>
            <person name="Gentemann C."/>
            <person name="Eikrem W."/>
            <person name="Gready J.E."/>
            <person name="John U."/>
            <person name="Lanier W."/>
            <person name="Lindquist E.A."/>
            <person name="Lucas S."/>
            <person name="Mayer K.F."/>
            <person name="Moreau H."/>
            <person name="Not F."/>
            <person name="Otillar R."/>
            <person name="Panaud O."/>
            <person name="Pangilinan J."/>
            <person name="Paulsen I."/>
            <person name="Piegu B."/>
            <person name="Poliakov A."/>
            <person name="Robbens S."/>
            <person name="Schmutz J."/>
            <person name="Toulza E."/>
            <person name="Wyss T."/>
            <person name="Zelensky A."/>
            <person name="Zhou K."/>
            <person name="Armbrust E.V."/>
            <person name="Bhattacharya D."/>
            <person name="Goodenough U.W."/>
            <person name="Van de Peer Y."/>
            <person name="Grigoriev I.V."/>
        </authorList>
    </citation>
    <scope>NUCLEOTIDE SEQUENCE [LARGE SCALE GENOMIC DNA]</scope>
    <source>
        <strain evidence="12 13">CCMP1545</strain>
    </source>
</reference>
<dbReference type="InterPro" id="IPR036291">
    <property type="entry name" value="NAD(P)-bd_dom_sf"/>
</dbReference>
<dbReference type="RefSeq" id="XP_003054845.1">
    <property type="nucleotide sequence ID" value="XM_003054799.1"/>
</dbReference>
<keyword evidence="2" id="KW-0813">Transport</keyword>
<evidence type="ECO:0000313" key="12">
    <source>
        <dbReference type="EMBL" id="EEH60097.1"/>
    </source>
</evidence>
<feature type="transmembrane region" description="Helical" evidence="10">
    <location>
        <begin position="363"/>
        <end position="380"/>
    </location>
</feature>
<dbReference type="InterPro" id="IPR038770">
    <property type="entry name" value="Na+/solute_symporter_sf"/>
</dbReference>
<evidence type="ECO:0000256" key="10">
    <source>
        <dbReference type="SAM" id="Phobius"/>
    </source>
</evidence>
<dbReference type="InterPro" id="IPR004771">
    <property type="entry name" value="K/H_exchanger"/>
</dbReference>
<feature type="transmembrane region" description="Helical" evidence="10">
    <location>
        <begin position="57"/>
        <end position="74"/>
    </location>
</feature>
<dbReference type="KEGG" id="mpp:MICPUCDRAFT_1552"/>
<dbReference type="SUPFAM" id="SSF51735">
    <property type="entry name" value="NAD(P)-binding Rossmann-fold domains"/>
    <property type="match status" value="1"/>
</dbReference>
<feature type="transmembrane region" description="Helical" evidence="10">
    <location>
        <begin position="176"/>
        <end position="201"/>
    </location>
</feature>
<dbReference type="GO" id="GO:0012505">
    <property type="term" value="C:endomembrane system"/>
    <property type="evidence" value="ECO:0007669"/>
    <property type="project" value="UniProtKB-SubCell"/>
</dbReference>
<dbReference type="EMBL" id="GG663735">
    <property type="protein sequence ID" value="EEH60097.1"/>
    <property type="molecule type" value="Genomic_DNA"/>
</dbReference>
<dbReference type="PROSITE" id="PS51201">
    <property type="entry name" value="RCK_N"/>
    <property type="match status" value="1"/>
</dbReference>
<dbReference type="Gene3D" id="3.40.50.720">
    <property type="entry name" value="NAD(P)-binding Rossmann-like Domain"/>
    <property type="match status" value="1"/>
</dbReference>
<evidence type="ECO:0000256" key="3">
    <source>
        <dbReference type="ARBA" id="ARBA00022449"/>
    </source>
</evidence>
<dbReference type="InterPro" id="IPR006153">
    <property type="entry name" value="Cation/H_exchanger_TM"/>
</dbReference>
<evidence type="ECO:0000256" key="8">
    <source>
        <dbReference type="ARBA" id="ARBA00023065"/>
    </source>
</evidence>
<keyword evidence="4" id="KW-0633">Potassium transport</keyword>
<evidence type="ECO:0000256" key="7">
    <source>
        <dbReference type="ARBA" id="ARBA00022989"/>
    </source>
</evidence>
<feature type="transmembrane region" description="Helical" evidence="10">
    <location>
        <begin position="147"/>
        <end position="170"/>
    </location>
</feature>
<keyword evidence="9 10" id="KW-0472">Membrane</keyword>
<name>C1MGV9_MICPC</name>
<keyword evidence="5 10" id="KW-0812">Transmembrane</keyword>
<feature type="transmembrane region" description="Helical" evidence="10">
    <location>
        <begin position="86"/>
        <end position="112"/>
    </location>
</feature>
<accession>C1MGV9</accession>
<evidence type="ECO:0000256" key="4">
    <source>
        <dbReference type="ARBA" id="ARBA00022538"/>
    </source>
</evidence>
<dbReference type="Proteomes" id="UP000001876">
    <property type="component" value="Unassembled WGS sequence"/>
</dbReference>
<dbReference type="PANTHER" id="PTHR46157:SF2">
    <property type="entry name" value="K(+) EFFLUX ANTIPORTER 1, CHLOROPLASTIC-RELATED"/>
    <property type="match status" value="1"/>
</dbReference>
<dbReference type="OMA" id="AHFRKLD"/>
<dbReference type="NCBIfam" id="TIGR00932">
    <property type="entry name" value="2a37"/>
    <property type="match status" value="1"/>
</dbReference>
<dbReference type="FunFam" id="3.40.50.720:FF:000036">
    <property type="entry name" value="Glutathione-regulated potassium-efflux system protein KefB"/>
    <property type="match status" value="1"/>
</dbReference>
<gene>
    <name evidence="12" type="ORF">MICPUCDRAFT_1552</name>
</gene>
<feature type="transmembrane region" description="Helical" evidence="10">
    <location>
        <begin position="6"/>
        <end position="23"/>
    </location>
</feature>
<dbReference type="eggNOG" id="KOG1650">
    <property type="taxonomic scope" value="Eukaryota"/>
</dbReference>
<proteinExistence type="predicted"/>
<keyword evidence="7 10" id="KW-1133">Transmembrane helix</keyword>
<feature type="transmembrane region" description="Helical" evidence="10">
    <location>
        <begin position="30"/>
        <end position="51"/>
    </location>
</feature>
<feature type="domain" description="RCK N-terminal" evidence="11">
    <location>
        <begin position="408"/>
        <end position="525"/>
    </location>
</feature>